<evidence type="ECO:0000256" key="4">
    <source>
        <dbReference type="ARBA" id="ARBA00022723"/>
    </source>
</evidence>
<evidence type="ECO:0000256" key="1">
    <source>
        <dbReference type="ARBA" id="ARBA00004496"/>
    </source>
</evidence>
<sequence length="68" mass="7450">MATTTLKVEGMTCDHCKQAVKGALEKVQGVKKAEVDLKEKTATVQYDESQANTDQMKEAVEDQGYDIA</sequence>
<keyword evidence="10" id="KW-1185">Reference proteome</keyword>
<dbReference type="SUPFAM" id="SSF55008">
    <property type="entry name" value="HMA, heavy metal-associated domain"/>
    <property type="match status" value="1"/>
</dbReference>
<dbReference type="PROSITE" id="PS50846">
    <property type="entry name" value="HMA_2"/>
    <property type="match status" value="1"/>
</dbReference>
<dbReference type="InterPro" id="IPR036163">
    <property type="entry name" value="HMA_dom_sf"/>
</dbReference>
<dbReference type="NCBIfam" id="NF033795">
    <property type="entry name" value="chaper_CopZ_Bs"/>
    <property type="match status" value="1"/>
</dbReference>
<name>A0A235B9F2_9BACL</name>
<keyword evidence="6" id="KW-0143">Chaperone</keyword>
<feature type="region of interest" description="Disordered" evidence="7">
    <location>
        <begin position="48"/>
        <end position="68"/>
    </location>
</feature>
<dbReference type="PROSITE" id="PS01047">
    <property type="entry name" value="HMA_1"/>
    <property type="match status" value="1"/>
</dbReference>
<feature type="domain" description="HMA" evidence="8">
    <location>
        <begin position="2"/>
        <end position="68"/>
    </location>
</feature>
<dbReference type="GO" id="GO:0005737">
    <property type="term" value="C:cytoplasm"/>
    <property type="evidence" value="ECO:0007669"/>
    <property type="project" value="UniProtKB-SubCell"/>
</dbReference>
<evidence type="ECO:0000313" key="10">
    <source>
        <dbReference type="Proteomes" id="UP000215459"/>
    </source>
</evidence>
<dbReference type="GO" id="GO:0005507">
    <property type="term" value="F:copper ion binding"/>
    <property type="evidence" value="ECO:0007669"/>
    <property type="project" value="InterPro"/>
</dbReference>
<dbReference type="Pfam" id="PF00403">
    <property type="entry name" value="HMA"/>
    <property type="match status" value="1"/>
</dbReference>
<evidence type="ECO:0000313" key="9">
    <source>
        <dbReference type="EMBL" id="OYD08918.1"/>
    </source>
</evidence>
<dbReference type="Proteomes" id="UP000215459">
    <property type="component" value="Unassembled WGS sequence"/>
</dbReference>
<evidence type="ECO:0000259" key="8">
    <source>
        <dbReference type="PROSITE" id="PS50846"/>
    </source>
</evidence>
<dbReference type="NCBIfam" id="TIGR00003">
    <property type="entry name" value="copper ion binding protein"/>
    <property type="match status" value="1"/>
</dbReference>
<dbReference type="PRINTS" id="PR00946">
    <property type="entry name" value="HGSCAVENGER"/>
</dbReference>
<accession>A0A235B9F2</accession>
<dbReference type="InterPro" id="IPR017969">
    <property type="entry name" value="Heavy-metal-associated_CS"/>
</dbReference>
<gene>
    <name evidence="9" type="ORF">CHM34_03825</name>
</gene>
<dbReference type="InterPro" id="IPR049740">
    <property type="entry name" value="CopZ"/>
</dbReference>
<dbReference type="RefSeq" id="WP_094263266.1">
    <property type="nucleotide sequence ID" value="NZ_NOWF01000002.1"/>
</dbReference>
<comment type="caution">
    <text evidence="9">The sequence shown here is derived from an EMBL/GenBank/DDBJ whole genome shotgun (WGS) entry which is preliminary data.</text>
</comment>
<dbReference type="InterPro" id="IPR006122">
    <property type="entry name" value="HMA_Cu_ion-bd"/>
</dbReference>
<keyword evidence="3" id="KW-0963">Cytoplasm</keyword>
<evidence type="ECO:0000256" key="7">
    <source>
        <dbReference type="SAM" id="MobiDB-lite"/>
    </source>
</evidence>
<dbReference type="EMBL" id="NOWF01000002">
    <property type="protein sequence ID" value="OYD08918.1"/>
    <property type="molecule type" value="Genomic_DNA"/>
</dbReference>
<dbReference type="PANTHER" id="PTHR46594">
    <property type="entry name" value="P-TYPE CATION-TRANSPORTING ATPASE"/>
    <property type="match status" value="1"/>
</dbReference>
<dbReference type="InterPro" id="IPR001802">
    <property type="entry name" value="MerP/CopZ"/>
</dbReference>
<evidence type="ECO:0000256" key="5">
    <source>
        <dbReference type="ARBA" id="ARBA00023008"/>
    </source>
</evidence>
<keyword evidence="5" id="KW-0186">Copper</keyword>
<dbReference type="AlphaFoldDB" id="A0A235B9F2"/>
<dbReference type="PANTHER" id="PTHR46594:SF4">
    <property type="entry name" value="P-TYPE CATION-TRANSPORTING ATPASE"/>
    <property type="match status" value="1"/>
</dbReference>
<evidence type="ECO:0000256" key="6">
    <source>
        <dbReference type="ARBA" id="ARBA00023186"/>
    </source>
</evidence>
<dbReference type="FunFam" id="3.30.70.100:FF:000005">
    <property type="entry name" value="Copper-exporting P-type ATPase A"/>
    <property type="match status" value="1"/>
</dbReference>
<reference evidence="9 10" key="1">
    <citation type="submission" date="2017-07" db="EMBL/GenBank/DDBJ databases">
        <title>The genome sequence of Paludifilum halophilum highlights mechanisms for microbial adaptation to high salt environemnts.</title>
        <authorList>
            <person name="Belbahri L."/>
        </authorList>
    </citation>
    <scope>NUCLEOTIDE SEQUENCE [LARGE SCALE GENOMIC DNA]</scope>
    <source>
        <strain evidence="9 10">DSM 102817</strain>
    </source>
</reference>
<protein>
    <recommendedName>
        <fullName evidence="2">Copper chaperone CopZ</fullName>
    </recommendedName>
</protein>
<dbReference type="InterPro" id="IPR006121">
    <property type="entry name" value="HMA_dom"/>
</dbReference>
<evidence type="ECO:0000256" key="2">
    <source>
        <dbReference type="ARBA" id="ARBA00015313"/>
    </source>
</evidence>
<proteinExistence type="predicted"/>
<evidence type="ECO:0000256" key="3">
    <source>
        <dbReference type="ARBA" id="ARBA00022490"/>
    </source>
</evidence>
<dbReference type="OrthoDB" id="9813965at2"/>
<dbReference type="Gene3D" id="3.30.70.100">
    <property type="match status" value="1"/>
</dbReference>
<organism evidence="9 10">
    <name type="scientific">Paludifilum halophilum</name>
    <dbReference type="NCBI Taxonomy" id="1642702"/>
    <lineage>
        <taxon>Bacteria</taxon>
        <taxon>Bacillati</taxon>
        <taxon>Bacillota</taxon>
        <taxon>Bacilli</taxon>
        <taxon>Bacillales</taxon>
        <taxon>Thermoactinomycetaceae</taxon>
        <taxon>Paludifilum</taxon>
    </lineage>
</organism>
<keyword evidence="4" id="KW-0479">Metal-binding</keyword>
<comment type="subcellular location">
    <subcellularLocation>
        <location evidence="1">Cytoplasm</location>
    </subcellularLocation>
</comment>
<dbReference type="CDD" id="cd00371">
    <property type="entry name" value="HMA"/>
    <property type="match status" value="1"/>
</dbReference>